<dbReference type="AlphaFoldDB" id="A0A517X026"/>
<dbReference type="InterPro" id="IPR011006">
    <property type="entry name" value="CheY-like_superfamily"/>
</dbReference>
<evidence type="ECO:0000313" key="4">
    <source>
        <dbReference type="Proteomes" id="UP000318384"/>
    </source>
</evidence>
<sequence>MTPFTNNPLTRPVEILIVEDDLTDIKLTQRSLERNRVLNNLHITRDGIEAMQFLRQEGDFSDVPRPDIVLLDLNMPRKDGRETLRDIKNDPNLKAIPVIIMTTSKQETDIEGSYLEHANSYVTKPVDMEQFQKVVETINAYWFTVVKLPSD</sequence>
<evidence type="ECO:0000313" key="3">
    <source>
        <dbReference type="EMBL" id="QDU10859.1"/>
    </source>
</evidence>
<feature type="domain" description="Response regulatory" evidence="2">
    <location>
        <begin position="14"/>
        <end position="139"/>
    </location>
</feature>
<dbReference type="PROSITE" id="PS50110">
    <property type="entry name" value="RESPONSE_REGULATORY"/>
    <property type="match status" value="1"/>
</dbReference>
<dbReference type="SUPFAM" id="SSF52172">
    <property type="entry name" value="CheY-like"/>
    <property type="match status" value="1"/>
</dbReference>
<dbReference type="PANTHER" id="PTHR44520">
    <property type="entry name" value="RESPONSE REGULATOR RCP1-RELATED"/>
    <property type="match status" value="1"/>
</dbReference>
<dbReference type="CDD" id="cd17557">
    <property type="entry name" value="REC_Rcp-like"/>
    <property type="match status" value="1"/>
</dbReference>
<keyword evidence="4" id="KW-1185">Reference proteome</keyword>
<dbReference type="EMBL" id="CP037422">
    <property type="protein sequence ID" value="QDU10859.1"/>
    <property type="molecule type" value="Genomic_DNA"/>
</dbReference>
<reference evidence="3 4" key="1">
    <citation type="submission" date="2019-03" db="EMBL/GenBank/DDBJ databases">
        <title>Deep-cultivation of Planctomycetes and their phenomic and genomic characterization uncovers novel biology.</title>
        <authorList>
            <person name="Wiegand S."/>
            <person name="Jogler M."/>
            <person name="Boedeker C."/>
            <person name="Pinto D."/>
            <person name="Vollmers J."/>
            <person name="Rivas-Marin E."/>
            <person name="Kohn T."/>
            <person name="Peeters S.H."/>
            <person name="Heuer A."/>
            <person name="Rast P."/>
            <person name="Oberbeckmann S."/>
            <person name="Bunk B."/>
            <person name="Jeske O."/>
            <person name="Meyerdierks A."/>
            <person name="Storesund J.E."/>
            <person name="Kallscheuer N."/>
            <person name="Luecker S."/>
            <person name="Lage O.M."/>
            <person name="Pohl T."/>
            <person name="Merkel B.J."/>
            <person name="Hornburger P."/>
            <person name="Mueller R.-W."/>
            <person name="Bruemmer F."/>
            <person name="Labrenz M."/>
            <person name="Spormann A.M."/>
            <person name="Op den Camp H."/>
            <person name="Overmann J."/>
            <person name="Amann R."/>
            <person name="Jetten M.S.M."/>
            <person name="Mascher T."/>
            <person name="Medema M.H."/>
            <person name="Devos D.P."/>
            <person name="Kaster A.-K."/>
            <person name="Ovreas L."/>
            <person name="Rohde M."/>
            <person name="Galperin M.Y."/>
            <person name="Jogler C."/>
        </authorList>
    </citation>
    <scope>NUCLEOTIDE SEQUENCE [LARGE SCALE GENOMIC DNA]</scope>
    <source>
        <strain evidence="3 4">V202</strain>
    </source>
</reference>
<name>A0A517X026_9PLAN</name>
<keyword evidence="1" id="KW-0597">Phosphoprotein</keyword>
<dbReference type="RefSeq" id="WP_232098602.1">
    <property type="nucleotide sequence ID" value="NZ_CP037422.1"/>
</dbReference>
<feature type="modified residue" description="4-aspartylphosphate" evidence="1">
    <location>
        <position position="72"/>
    </location>
</feature>
<dbReference type="Proteomes" id="UP000318384">
    <property type="component" value="Chromosome"/>
</dbReference>
<dbReference type="Pfam" id="PF00072">
    <property type="entry name" value="Response_reg"/>
    <property type="match status" value="1"/>
</dbReference>
<organism evidence="3 4">
    <name type="scientific">Gimesia aquarii</name>
    <dbReference type="NCBI Taxonomy" id="2527964"/>
    <lineage>
        <taxon>Bacteria</taxon>
        <taxon>Pseudomonadati</taxon>
        <taxon>Planctomycetota</taxon>
        <taxon>Planctomycetia</taxon>
        <taxon>Planctomycetales</taxon>
        <taxon>Planctomycetaceae</taxon>
        <taxon>Gimesia</taxon>
    </lineage>
</organism>
<dbReference type="Gene3D" id="3.40.50.2300">
    <property type="match status" value="1"/>
</dbReference>
<proteinExistence type="predicted"/>
<dbReference type="InterPro" id="IPR001789">
    <property type="entry name" value="Sig_transdc_resp-reg_receiver"/>
</dbReference>
<evidence type="ECO:0000259" key="2">
    <source>
        <dbReference type="PROSITE" id="PS50110"/>
    </source>
</evidence>
<dbReference type="PANTHER" id="PTHR44520:SF2">
    <property type="entry name" value="RESPONSE REGULATOR RCP1"/>
    <property type="match status" value="1"/>
</dbReference>
<dbReference type="InterPro" id="IPR052893">
    <property type="entry name" value="TCS_response_regulator"/>
</dbReference>
<dbReference type="SMART" id="SM00448">
    <property type="entry name" value="REC"/>
    <property type="match status" value="1"/>
</dbReference>
<accession>A0A517X026</accession>
<evidence type="ECO:0000256" key="1">
    <source>
        <dbReference type="PROSITE-ProRule" id="PRU00169"/>
    </source>
</evidence>
<dbReference type="GO" id="GO:0000160">
    <property type="term" value="P:phosphorelay signal transduction system"/>
    <property type="evidence" value="ECO:0007669"/>
    <property type="project" value="InterPro"/>
</dbReference>
<gene>
    <name evidence="3" type="primary">rcp1_1</name>
    <name evidence="3" type="ORF">V202x_42720</name>
</gene>
<protein>
    <submittedName>
        <fullName evidence="3">Response regulator rcp1</fullName>
    </submittedName>
</protein>